<feature type="region of interest" description="Disordered" evidence="1">
    <location>
        <begin position="47"/>
        <end position="72"/>
    </location>
</feature>
<evidence type="ECO:0000256" key="1">
    <source>
        <dbReference type="SAM" id="MobiDB-lite"/>
    </source>
</evidence>
<name>A0A433DBD6_9FUNG</name>
<accession>A0A433DBD6</accession>
<proteinExistence type="predicted"/>
<sequence>MPKKGTNVSLVDFMTFKGLRNNRKTKQNNRKTKQNKPVQDAVAAGAAALGMHDNHKHHRQKPKRRNLLSLCA</sequence>
<keyword evidence="3" id="KW-1185">Reference proteome</keyword>
<evidence type="ECO:0000313" key="3">
    <source>
        <dbReference type="Proteomes" id="UP000268093"/>
    </source>
</evidence>
<protein>
    <submittedName>
        <fullName evidence="2">Uncharacterized protein</fullName>
    </submittedName>
</protein>
<feature type="compositionally biased region" description="Basic residues" evidence="1">
    <location>
        <begin position="54"/>
        <end position="66"/>
    </location>
</feature>
<gene>
    <name evidence="2" type="ORF">BC936DRAFT_144887</name>
</gene>
<evidence type="ECO:0000313" key="2">
    <source>
        <dbReference type="EMBL" id="RUP48158.1"/>
    </source>
</evidence>
<dbReference type="Proteomes" id="UP000268093">
    <property type="component" value="Unassembled WGS sequence"/>
</dbReference>
<dbReference type="AlphaFoldDB" id="A0A433DBD6"/>
<reference evidence="2 3" key="1">
    <citation type="journal article" date="2018" name="New Phytol.">
        <title>Phylogenomics of Endogonaceae and evolution of mycorrhizas within Mucoromycota.</title>
        <authorList>
            <person name="Chang Y."/>
            <person name="Desiro A."/>
            <person name="Na H."/>
            <person name="Sandor L."/>
            <person name="Lipzen A."/>
            <person name="Clum A."/>
            <person name="Barry K."/>
            <person name="Grigoriev I.V."/>
            <person name="Martin F.M."/>
            <person name="Stajich J.E."/>
            <person name="Smith M.E."/>
            <person name="Bonito G."/>
            <person name="Spatafora J.W."/>
        </authorList>
    </citation>
    <scope>NUCLEOTIDE SEQUENCE [LARGE SCALE GENOMIC DNA]</scope>
    <source>
        <strain evidence="2 3">GMNB39</strain>
    </source>
</reference>
<organism evidence="2 3">
    <name type="scientific">Jimgerdemannia flammicorona</name>
    <dbReference type="NCBI Taxonomy" id="994334"/>
    <lineage>
        <taxon>Eukaryota</taxon>
        <taxon>Fungi</taxon>
        <taxon>Fungi incertae sedis</taxon>
        <taxon>Mucoromycota</taxon>
        <taxon>Mucoromycotina</taxon>
        <taxon>Endogonomycetes</taxon>
        <taxon>Endogonales</taxon>
        <taxon>Endogonaceae</taxon>
        <taxon>Jimgerdemannia</taxon>
    </lineage>
</organism>
<dbReference type="EMBL" id="RBNI01003638">
    <property type="protein sequence ID" value="RUP48158.1"/>
    <property type="molecule type" value="Genomic_DNA"/>
</dbReference>
<comment type="caution">
    <text evidence="2">The sequence shown here is derived from an EMBL/GenBank/DDBJ whole genome shotgun (WGS) entry which is preliminary data.</text>
</comment>